<protein>
    <submittedName>
        <fullName evidence="1">Uncharacterized protein</fullName>
    </submittedName>
</protein>
<comment type="caution">
    <text evidence="1">The sequence shown here is derived from an EMBL/GenBank/DDBJ whole genome shotgun (WGS) entry which is preliminary data.</text>
</comment>
<gene>
    <name evidence="1" type="ORF">DPMN_034538</name>
</gene>
<name>A0A9D4M5W7_DREPO</name>
<evidence type="ECO:0000313" key="1">
    <source>
        <dbReference type="EMBL" id="KAH3871340.1"/>
    </source>
</evidence>
<evidence type="ECO:0000313" key="2">
    <source>
        <dbReference type="Proteomes" id="UP000828390"/>
    </source>
</evidence>
<proteinExistence type="predicted"/>
<organism evidence="1 2">
    <name type="scientific">Dreissena polymorpha</name>
    <name type="common">Zebra mussel</name>
    <name type="synonym">Mytilus polymorpha</name>
    <dbReference type="NCBI Taxonomy" id="45954"/>
    <lineage>
        <taxon>Eukaryota</taxon>
        <taxon>Metazoa</taxon>
        <taxon>Spiralia</taxon>
        <taxon>Lophotrochozoa</taxon>
        <taxon>Mollusca</taxon>
        <taxon>Bivalvia</taxon>
        <taxon>Autobranchia</taxon>
        <taxon>Heteroconchia</taxon>
        <taxon>Euheterodonta</taxon>
        <taxon>Imparidentia</taxon>
        <taxon>Neoheterodontei</taxon>
        <taxon>Myida</taxon>
        <taxon>Dreissenoidea</taxon>
        <taxon>Dreissenidae</taxon>
        <taxon>Dreissena</taxon>
    </lineage>
</organism>
<accession>A0A9D4M5W7</accession>
<dbReference type="EMBL" id="JAIWYP010000002">
    <property type="protein sequence ID" value="KAH3871340.1"/>
    <property type="molecule type" value="Genomic_DNA"/>
</dbReference>
<dbReference type="Proteomes" id="UP000828390">
    <property type="component" value="Unassembled WGS sequence"/>
</dbReference>
<sequence>MKSFNIYVVAESGSPFTGSTCVDIVLKLGVPTVFFTRLTLHTVPTAWRICHQQRPS</sequence>
<keyword evidence="2" id="KW-1185">Reference proteome</keyword>
<reference evidence="1" key="2">
    <citation type="submission" date="2020-11" db="EMBL/GenBank/DDBJ databases">
        <authorList>
            <person name="McCartney M.A."/>
            <person name="Auch B."/>
            <person name="Kono T."/>
            <person name="Mallez S."/>
            <person name="Becker A."/>
            <person name="Gohl D.M."/>
            <person name="Silverstein K.A.T."/>
            <person name="Koren S."/>
            <person name="Bechman K.B."/>
            <person name="Herman A."/>
            <person name="Abrahante J.E."/>
            <person name="Garbe J."/>
        </authorList>
    </citation>
    <scope>NUCLEOTIDE SEQUENCE</scope>
    <source>
        <strain evidence="1">Duluth1</strain>
        <tissue evidence="1">Whole animal</tissue>
    </source>
</reference>
<reference evidence="1" key="1">
    <citation type="journal article" date="2019" name="bioRxiv">
        <title>The Genome of the Zebra Mussel, Dreissena polymorpha: A Resource for Invasive Species Research.</title>
        <authorList>
            <person name="McCartney M.A."/>
            <person name="Auch B."/>
            <person name="Kono T."/>
            <person name="Mallez S."/>
            <person name="Zhang Y."/>
            <person name="Obille A."/>
            <person name="Becker A."/>
            <person name="Abrahante J.E."/>
            <person name="Garbe J."/>
            <person name="Badalamenti J.P."/>
            <person name="Herman A."/>
            <person name="Mangelson H."/>
            <person name="Liachko I."/>
            <person name="Sullivan S."/>
            <person name="Sone E.D."/>
            <person name="Koren S."/>
            <person name="Silverstein K.A.T."/>
            <person name="Beckman K.B."/>
            <person name="Gohl D.M."/>
        </authorList>
    </citation>
    <scope>NUCLEOTIDE SEQUENCE</scope>
    <source>
        <strain evidence="1">Duluth1</strain>
        <tissue evidence="1">Whole animal</tissue>
    </source>
</reference>
<dbReference type="AlphaFoldDB" id="A0A9D4M5W7"/>